<evidence type="ECO:0000256" key="1">
    <source>
        <dbReference type="ARBA" id="ARBA00022649"/>
    </source>
</evidence>
<protein>
    <submittedName>
        <fullName evidence="2">Addiction module RelE/StbE family toxin</fullName>
    </submittedName>
</protein>
<evidence type="ECO:0000313" key="2">
    <source>
        <dbReference type="EMBL" id="TDT36526.1"/>
    </source>
</evidence>
<gene>
    <name evidence="2" type="ORF">DES49_3112</name>
</gene>
<proteinExistence type="predicted"/>
<name>A0A4R7JGY6_9GAMM</name>
<dbReference type="InterPro" id="IPR007712">
    <property type="entry name" value="RelE/ParE_toxin"/>
</dbReference>
<dbReference type="Proteomes" id="UP000295830">
    <property type="component" value="Unassembled WGS sequence"/>
</dbReference>
<comment type="caution">
    <text evidence="2">The sequence shown here is derived from an EMBL/GenBank/DDBJ whole genome shotgun (WGS) entry which is preliminary data.</text>
</comment>
<organism evidence="2 3">
    <name type="scientific">Halospina denitrificans</name>
    <dbReference type="NCBI Taxonomy" id="332522"/>
    <lineage>
        <taxon>Bacteria</taxon>
        <taxon>Pseudomonadati</taxon>
        <taxon>Pseudomonadota</taxon>
        <taxon>Gammaproteobacteria</taxon>
        <taxon>Halospina</taxon>
    </lineage>
</organism>
<dbReference type="Gene3D" id="3.30.2310.20">
    <property type="entry name" value="RelE-like"/>
    <property type="match status" value="1"/>
</dbReference>
<dbReference type="NCBIfam" id="TIGR02385">
    <property type="entry name" value="RelE_StbE"/>
    <property type="match status" value="1"/>
</dbReference>
<evidence type="ECO:0000313" key="3">
    <source>
        <dbReference type="Proteomes" id="UP000295830"/>
    </source>
</evidence>
<dbReference type="EMBL" id="SOAX01000012">
    <property type="protein sequence ID" value="TDT36526.1"/>
    <property type="molecule type" value="Genomic_DNA"/>
</dbReference>
<reference evidence="2 3" key="1">
    <citation type="submission" date="2019-03" db="EMBL/GenBank/DDBJ databases">
        <title>Genomic Encyclopedia of Type Strains, Phase IV (KMG-IV): sequencing the most valuable type-strain genomes for metagenomic binning, comparative biology and taxonomic classification.</title>
        <authorList>
            <person name="Goeker M."/>
        </authorList>
    </citation>
    <scope>NUCLEOTIDE SEQUENCE [LARGE SCALE GENOMIC DNA]</scope>
    <source>
        <strain evidence="2 3">DSM 15505</strain>
    </source>
</reference>
<dbReference type="AlphaFoldDB" id="A0A4R7JGY6"/>
<dbReference type="SUPFAM" id="SSF143011">
    <property type="entry name" value="RelE-like"/>
    <property type="match status" value="1"/>
</dbReference>
<accession>A0A4R7JGY6</accession>
<dbReference type="InterPro" id="IPR035093">
    <property type="entry name" value="RelE/ParE_toxin_dom_sf"/>
</dbReference>
<keyword evidence="1" id="KW-1277">Toxin-antitoxin system</keyword>
<sequence>MAKSLAAAPVEVQKRYEKWKDIVSISGPQGLRHIRGFNDEALSGKWKGFRSSRLDIQYRVIYRVQKDQVLVEVEKVTPHDYGRK</sequence>
<keyword evidence="3" id="KW-1185">Reference proteome</keyword>